<sequence>MQALQQVFELAQQPSNFMVSRAVMELTGLRGRPKFAIGRKELEELLQTNLPVPCIAKIIGISTRTVFRRMSEFGLSVSGLYSSITDEELDNTVKAIKDDMPAAGYRMVRGRLLSLGMCVQWQRIAASMHRVDSVGILSRMARLGCVVRRTYSVPGPLSLVHVDTNHKLIRYNIVIFYGLDGYSRKIMYLNAANNNLASTVFHFFTEAVQKFGLPSRVKGDHGVENVNIARFMFSSRGTDRGSFIAGKSVHNQRIERLWRDVRVVVINKYLAMLHSLEAEGLLDMIFP</sequence>
<evidence type="ECO:0000313" key="1">
    <source>
        <dbReference type="Proteomes" id="UP000000437"/>
    </source>
</evidence>
<proteinExistence type="predicted"/>
<evidence type="ECO:0000313" key="2">
    <source>
        <dbReference type="RefSeq" id="XP_073804054.1"/>
    </source>
</evidence>
<protein>
    <submittedName>
        <fullName evidence="2">Uncharacterized protein</fullName>
    </submittedName>
</protein>
<dbReference type="RefSeq" id="XP_073804054.1">
    <property type="nucleotide sequence ID" value="XM_073947953.1"/>
</dbReference>
<name>A0AC58JC53_DANRE</name>
<accession>A0AC58JC53</accession>
<gene>
    <name evidence="2" type="primary">LOC141381686</name>
</gene>
<organism evidence="1 2">
    <name type="scientific">Danio rerio</name>
    <name type="common">Zebrafish</name>
    <name type="synonym">Brachydanio rerio</name>
    <dbReference type="NCBI Taxonomy" id="7955"/>
    <lineage>
        <taxon>Eukaryota</taxon>
        <taxon>Metazoa</taxon>
        <taxon>Chordata</taxon>
        <taxon>Craniata</taxon>
        <taxon>Vertebrata</taxon>
        <taxon>Euteleostomi</taxon>
        <taxon>Actinopterygii</taxon>
        <taxon>Neopterygii</taxon>
        <taxon>Teleostei</taxon>
        <taxon>Ostariophysi</taxon>
        <taxon>Cypriniformes</taxon>
        <taxon>Danionidae</taxon>
        <taxon>Danioninae</taxon>
        <taxon>Danio</taxon>
    </lineage>
</organism>
<reference evidence="2" key="1">
    <citation type="submission" date="2025-08" db="UniProtKB">
        <authorList>
            <consortium name="RefSeq"/>
        </authorList>
    </citation>
    <scope>IDENTIFICATION</scope>
    <source>
        <strain evidence="2">Tuebingen</strain>
        <tissue evidence="2">Fibroblasts and whole tissue</tissue>
    </source>
</reference>
<dbReference type="Proteomes" id="UP000000437">
    <property type="component" value="Chromosome 4"/>
</dbReference>
<keyword evidence="1" id="KW-1185">Reference proteome</keyword>